<protein>
    <submittedName>
        <fullName evidence="2">Chromosome partition protein Smc</fullName>
    </submittedName>
</protein>
<proteinExistence type="predicted"/>
<dbReference type="AlphaFoldDB" id="A0A8J6DXG8"/>
<accession>A0A8J6DXG8</accession>
<dbReference type="Gene3D" id="1.20.5.1700">
    <property type="match status" value="1"/>
</dbReference>
<gene>
    <name evidence="2" type="ORF">J8273_8152</name>
</gene>
<feature type="coiled-coil region" evidence="1">
    <location>
        <begin position="174"/>
        <end position="201"/>
    </location>
</feature>
<dbReference type="Proteomes" id="UP000717585">
    <property type="component" value="Unassembled WGS sequence"/>
</dbReference>
<evidence type="ECO:0000313" key="3">
    <source>
        <dbReference type="Proteomes" id="UP000717585"/>
    </source>
</evidence>
<feature type="coiled-coil region" evidence="1">
    <location>
        <begin position="227"/>
        <end position="254"/>
    </location>
</feature>
<sequence>MEIGDSRWLSQLDAHISDFEHIRATFVSQEDHQLALDDLRVKLSLEHSKTVKQLTTANEKLKDQFISERETYVAKMKSLEGAVESLKTQNEMMTTQRKTVEDSLRGTIHRLKAELAEIQTEQAAALRSDGTDAPSAARATALEEDVRALRLRETSMTEELAATHRSSVQDRRALGEALEEAARLRGELDRTRAQVVAAEGTIAEQRTKIGRYKEEARAKHREDVDRCNKAMKVARQYREDYEKLGREIVALKHELNVLR</sequence>
<evidence type="ECO:0000256" key="1">
    <source>
        <dbReference type="SAM" id="Coils"/>
    </source>
</evidence>
<feature type="coiled-coil region" evidence="1">
    <location>
        <begin position="69"/>
        <end position="128"/>
    </location>
</feature>
<organism evidence="2 3">
    <name type="scientific">Carpediemonas membranifera</name>
    <dbReference type="NCBI Taxonomy" id="201153"/>
    <lineage>
        <taxon>Eukaryota</taxon>
        <taxon>Metamonada</taxon>
        <taxon>Carpediemonas-like organisms</taxon>
        <taxon>Carpediemonas</taxon>
    </lineage>
</organism>
<keyword evidence="1" id="KW-0175">Coiled coil</keyword>
<reference evidence="2" key="1">
    <citation type="submission" date="2021-05" db="EMBL/GenBank/DDBJ databases">
        <title>A free-living protist that lacks canonical eukaryotic 1 DNA replication and segregation systems.</title>
        <authorList>
            <person name="Salas-Leiva D.E."/>
            <person name="Tromer E.C."/>
            <person name="Curtis B.A."/>
            <person name="Jerlstrom-Hultqvist J."/>
            <person name="Kolisko M."/>
            <person name="Yi Z."/>
            <person name="Salas-Leiva J.S."/>
            <person name="Gallot-Lavallee L."/>
            <person name="Kops G.J.P.L."/>
            <person name="Archibald J.M."/>
            <person name="Simpson A.G.B."/>
            <person name="Roger A.J."/>
        </authorList>
    </citation>
    <scope>NUCLEOTIDE SEQUENCE</scope>
    <source>
        <strain evidence="2">BICM</strain>
    </source>
</reference>
<dbReference type="EMBL" id="JAHDYR010000066">
    <property type="protein sequence ID" value="KAG9390114.1"/>
    <property type="molecule type" value="Genomic_DNA"/>
</dbReference>
<name>A0A8J6DXG8_9EUKA</name>
<evidence type="ECO:0000313" key="2">
    <source>
        <dbReference type="EMBL" id="KAG9390114.1"/>
    </source>
</evidence>
<keyword evidence="3" id="KW-1185">Reference proteome</keyword>
<comment type="caution">
    <text evidence="2">The sequence shown here is derived from an EMBL/GenBank/DDBJ whole genome shotgun (WGS) entry which is preliminary data.</text>
</comment>